<dbReference type="Pfam" id="PF01612">
    <property type="entry name" value="DNA_pol_A_exo1"/>
    <property type="match status" value="1"/>
</dbReference>
<organism evidence="6 7">
    <name type="scientific">Symbiodinium microadriaticum</name>
    <name type="common">Dinoflagellate</name>
    <name type="synonym">Zooxanthella microadriatica</name>
    <dbReference type="NCBI Taxonomy" id="2951"/>
    <lineage>
        <taxon>Eukaryota</taxon>
        <taxon>Sar</taxon>
        <taxon>Alveolata</taxon>
        <taxon>Dinophyceae</taxon>
        <taxon>Suessiales</taxon>
        <taxon>Symbiodiniaceae</taxon>
        <taxon>Symbiodinium</taxon>
    </lineage>
</organism>
<keyword evidence="1" id="KW-0540">Nuclease</keyword>
<dbReference type="SMART" id="SM00474">
    <property type="entry name" value="35EXOc"/>
    <property type="match status" value="1"/>
</dbReference>
<accession>A0A1Q9CJ29</accession>
<feature type="domain" description="3'-5' exonuclease" evidence="5">
    <location>
        <begin position="507"/>
        <end position="686"/>
    </location>
</feature>
<feature type="compositionally biased region" description="Basic and acidic residues" evidence="3">
    <location>
        <begin position="308"/>
        <end position="319"/>
    </location>
</feature>
<dbReference type="InterPro" id="IPR036397">
    <property type="entry name" value="RNaseH_sf"/>
</dbReference>
<keyword evidence="4" id="KW-0812">Transmembrane</keyword>
<reference evidence="6 7" key="1">
    <citation type="submission" date="2016-02" db="EMBL/GenBank/DDBJ databases">
        <title>Genome analysis of coral dinoflagellate symbionts highlights evolutionary adaptations to a symbiotic lifestyle.</title>
        <authorList>
            <person name="Aranda M."/>
            <person name="Li Y."/>
            <person name="Liew Y.J."/>
            <person name="Baumgarten S."/>
            <person name="Simakov O."/>
            <person name="Wilson M."/>
            <person name="Piel J."/>
            <person name="Ashoor H."/>
            <person name="Bougouffa S."/>
            <person name="Bajic V.B."/>
            <person name="Ryu T."/>
            <person name="Ravasi T."/>
            <person name="Bayer T."/>
            <person name="Micklem G."/>
            <person name="Kim H."/>
            <person name="Bhak J."/>
            <person name="Lajeunesse T.C."/>
            <person name="Voolstra C.R."/>
        </authorList>
    </citation>
    <scope>NUCLEOTIDE SEQUENCE [LARGE SCALE GENOMIC DNA]</scope>
    <source>
        <strain evidence="6 7">CCMP2467</strain>
    </source>
</reference>
<dbReference type="OrthoDB" id="446462at2759"/>
<feature type="compositionally biased region" description="Gly residues" evidence="3">
    <location>
        <begin position="356"/>
        <end position="370"/>
    </location>
</feature>
<evidence type="ECO:0000256" key="2">
    <source>
        <dbReference type="ARBA" id="ARBA00022801"/>
    </source>
</evidence>
<evidence type="ECO:0000256" key="4">
    <source>
        <dbReference type="SAM" id="Phobius"/>
    </source>
</evidence>
<keyword evidence="4" id="KW-0472">Membrane</keyword>
<feature type="compositionally biased region" description="Low complexity" evidence="3">
    <location>
        <begin position="320"/>
        <end position="332"/>
    </location>
</feature>
<dbReference type="PANTHER" id="PTHR13620">
    <property type="entry name" value="3-5 EXONUCLEASE"/>
    <property type="match status" value="1"/>
</dbReference>
<dbReference type="GO" id="GO:0006139">
    <property type="term" value="P:nucleobase-containing compound metabolic process"/>
    <property type="evidence" value="ECO:0007669"/>
    <property type="project" value="InterPro"/>
</dbReference>
<dbReference type="CDD" id="cd06141">
    <property type="entry name" value="WRN_exo"/>
    <property type="match status" value="1"/>
</dbReference>
<dbReference type="AlphaFoldDB" id="A0A1Q9CJ29"/>
<gene>
    <name evidence="6" type="primary">EXD2</name>
    <name evidence="6" type="ORF">AK812_SmicGene36379</name>
</gene>
<dbReference type="GO" id="GO:0003676">
    <property type="term" value="F:nucleic acid binding"/>
    <property type="evidence" value="ECO:0007669"/>
    <property type="project" value="InterPro"/>
</dbReference>
<keyword evidence="6" id="KW-0269">Exonuclease</keyword>
<name>A0A1Q9CJ29_SYMMI</name>
<dbReference type="GO" id="GO:0005634">
    <property type="term" value="C:nucleus"/>
    <property type="evidence" value="ECO:0007669"/>
    <property type="project" value="TreeGrafter"/>
</dbReference>
<dbReference type="EMBL" id="LSRX01001156">
    <property type="protein sequence ID" value="OLP82923.1"/>
    <property type="molecule type" value="Genomic_DNA"/>
</dbReference>
<feature type="region of interest" description="Disordered" evidence="3">
    <location>
        <begin position="240"/>
        <end position="370"/>
    </location>
</feature>
<dbReference type="InterPro" id="IPR051132">
    <property type="entry name" value="3-5_Exonuclease_domain"/>
</dbReference>
<dbReference type="InterPro" id="IPR002562">
    <property type="entry name" value="3'-5'_exonuclease_dom"/>
</dbReference>
<dbReference type="InterPro" id="IPR012337">
    <property type="entry name" value="RNaseH-like_sf"/>
</dbReference>
<keyword evidence="7" id="KW-1185">Reference proteome</keyword>
<proteinExistence type="predicted"/>
<evidence type="ECO:0000259" key="5">
    <source>
        <dbReference type="SMART" id="SM00474"/>
    </source>
</evidence>
<evidence type="ECO:0000256" key="3">
    <source>
        <dbReference type="SAM" id="MobiDB-lite"/>
    </source>
</evidence>
<feature type="compositionally biased region" description="Basic and acidic residues" evidence="3">
    <location>
        <begin position="334"/>
        <end position="355"/>
    </location>
</feature>
<dbReference type="Proteomes" id="UP000186817">
    <property type="component" value="Unassembled WGS sequence"/>
</dbReference>
<dbReference type="Gene3D" id="3.30.420.10">
    <property type="entry name" value="Ribonuclease H-like superfamily/Ribonuclease H"/>
    <property type="match status" value="1"/>
</dbReference>
<dbReference type="SUPFAM" id="SSF53098">
    <property type="entry name" value="Ribonuclease H-like"/>
    <property type="match status" value="1"/>
</dbReference>
<dbReference type="PANTHER" id="PTHR13620:SF104">
    <property type="entry name" value="EXONUCLEASE 3'-5' DOMAIN-CONTAINING PROTEIN 2"/>
    <property type="match status" value="1"/>
</dbReference>
<evidence type="ECO:0000313" key="7">
    <source>
        <dbReference type="Proteomes" id="UP000186817"/>
    </source>
</evidence>
<comment type="caution">
    <text evidence="6">The sequence shown here is derived from an EMBL/GenBank/DDBJ whole genome shotgun (WGS) entry which is preliminary data.</text>
</comment>
<dbReference type="GO" id="GO:0005737">
    <property type="term" value="C:cytoplasm"/>
    <property type="evidence" value="ECO:0007669"/>
    <property type="project" value="TreeGrafter"/>
</dbReference>
<dbReference type="GO" id="GO:0008408">
    <property type="term" value="F:3'-5' exonuclease activity"/>
    <property type="evidence" value="ECO:0007669"/>
    <property type="project" value="InterPro"/>
</dbReference>
<protein>
    <submittedName>
        <fullName evidence="6">Exonuclease 3'-5' domain-containing protein 2</fullName>
    </submittedName>
</protein>
<evidence type="ECO:0000313" key="6">
    <source>
        <dbReference type="EMBL" id="OLP82923.1"/>
    </source>
</evidence>
<keyword evidence="4" id="KW-1133">Transmembrane helix</keyword>
<keyword evidence="2" id="KW-0378">Hydrolase</keyword>
<evidence type="ECO:0000256" key="1">
    <source>
        <dbReference type="ARBA" id="ARBA00022722"/>
    </source>
</evidence>
<sequence>MDIFRSAASLIFESLLVAPSLSAEWRLEPFTSNFEHSAVVRLRRTVAHAIVDAPEKPWPERGKSSSAKSHLWEFSGFCGYRAGKHFMALHGISSSRPALGSAARVTSERRRRGEGARALAGRFLEEDSSQGAQGGEEFNCGVLPDMRGLGFGELAGSHLPAFKSLAKTLAQRVAKQLKAQRGIFSASSPRVSGRLRMSIASICAAARGEAHQNLEASRCDPAALPKSRLGRLAAFRAQRYGEGQADSRDEGEVGEAGEAGEGPGPEPGWRHWDQPKSRTKPLAPNSLLKPKGGPEIKPSKPAPLPPDVRSRRASEKAAEAAEAAAAEGVARAWSRKEEEPKPQPQRPAERQRERAGGGGGRGRGRGRAGGYGARYGARCGAGRSGQGWKEEPMIIVAAYRGYTRDFELCSCHVTSQVISPVFSCAQWLKESGWKRLRSRRSGGPRKIAMALRAKTPSWDAARESTAPAAWYVWNSDTVWDAPQAPATFWSPHSPQPALLDEPSEVLVVNSTESRSYVALCWDLAMADLVALDVEWVPDVGDSDHPISVMQLAFPTCRAVYVLQLHRIGRIPSPVQQMLVDPWITKVGFGVDCKDVDKFVTSGIPLYRDSVVDMQPPCGELLGAPPNRPCGLRRTALELLRYVLRKDISCSCSDWSVHTLSPQQVKYAALDAWVTLRLFYHAQLKSPPSVVNVKSSSTTFAQTKIFNLFGFAFRISESWTGQLPIEWVGDRLQVLQGFFLFLLFFLISLSYHSSIQDRNVVSFFTFLF</sequence>
<feature type="transmembrane region" description="Helical" evidence="4">
    <location>
        <begin position="733"/>
        <end position="750"/>
    </location>
</feature>